<dbReference type="GO" id="GO:0003697">
    <property type="term" value="F:single-stranded DNA binding"/>
    <property type="evidence" value="ECO:0007669"/>
    <property type="project" value="InterPro"/>
</dbReference>
<evidence type="ECO:0000313" key="3">
    <source>
        <dbReference type="EMBL" id="TLU97290.1"/>
    </source>
</evidence>
<evidence type="ECO:0000259" key="2">
    <source>
        <dbReference type="Pfam" id="PF08401"/>
    </source>
</evidence>
<dbReference type="Proteomes" id="UP000306402">
    <property type="component" value="Unassembled WGS sequence"/>
</dbReference>
<sequence length="101" mass="12004">MLNLDAWVKKHHSPKYATMIQWNKLGERIKSGEKASPIIKYNVVEKEDDEGKIKKSAWLKQYFVFNESQLVSFMPKERPEPRPEKSKQCSWPRSHSRHRPP</sequence>
<dbReference type="EMBL" id="VCEJ01000010">
    <property type="protein sequence ID" value="TLU97290.1"/>
    <property type="molecule type" value="Genomic_DNA"/>
</dbReference>
<organism evidence="3 4">
    <name type="scientific">Dyadobacter luticola</name>
    <dbReference type="NCBI Taxonomy" id="1979387"/>
    <lineage>
        <taxon>Bacteria</taxon>
        <taxon>Pseudomonadati</taxon>
        <taxon>Bacteroidota</taxon>
        <taxon>Cytophagia</taxon>
        <taxon>Cytophagales</taxon>
        <taxon>Spirosomataceae</taxon>
        <taxon>Dyadobacter</taxon>
    </lineage>
</organism>
<evidence type="ECO:0000313" key="4">
    <source>
        <dbReference type="Proteomes" id="UP000306402"/>
    </source>
</evidence>
<dbReference type="OrthoDB" id="9792687at2"/>
<dbReference type="InterPro" id="IPR013610">
    <property type="entry name" value="ArdC_N"/>
</dbReference>
<feature type="region of interest" description="Disordered" evidence="1">
    <location>
        <begin position="74"/>
        <end position="101"/>
    </location>
</feature>
<proteinExistence type="predicted"/>
<name>A0A5R9KM46_9BACT</name>
<gene>
    <name evidence="3" type="ORF">FEN17_26870</name>
</gene>
<feature type="compositionally biased region" description="Basic and acidic residues" evidence="1">
    <location>
        <begin position="75"/>
        <end position="87"/>
    </location>
</feature>
<feature type="domain" description="N-terminal" evidence="2">
    <location>
        <begin position="2"/>
        <end position="65"/>
    </location>
</feature>
<dbReference type="Pfam" id="PF08401">
    <property type="entry name" value="ArdcN"/>
    <property type="match status" value="1"/>
</dbReference>
<accession>A0A5R9KM46</accession>
<protein>
    <submittedName>
        <fullName evidence="3">DUF1738 domain-containing protein</fullName>
    </submittedName>
</protein>
<comment type="caution">
    <text evidence="3">The sequence shown here is derived from an EMBL/GenBank/DDBJ whole genome shotgun (WGS) entry which is preliminary data.</text>
</comment>
<reference evidence="3 4" key="1">
    <citation type="submission" date="2019-05" db="EMBL/GenBank/DDBJ databases">
        <authorList>
            <person name="Qu J.-H."/>
        </authorList>
    </citation>
    <scope>NUCLEOTIDE SEQUENCE [LARGE SCALE GENOMIC DNA]</scope>
    <source>
        <strain evidence="3 4">T17</strain>
    </source>
</reference>
<keyword evidence="4" id="KW-1185">Reference proteome</keyword>
<evidence type="ECO:0000256" key="1">
    <source>
        <dbReference type="SAM" id="MobiDB-lite"/>
    </source>
</evidence>
<dbReference type="AlphaFoldDB" id="A0A5R9KM46"/>